<feature type="chain" id="PRO_5046216573" evidence="1">
    <location>
        <begin position="16"/>
        <end position="161"/>
    </location>
</feature>
<reference evidence="2 3" key="1">
    <citation type="submission" date="2021-04" db="EMBL/GenBank/DDBJ databases">
        <authorList>
            <person name="Bliznina A."/>
        </authorList>
    </citation>
    <scope>NUCLEOTIDE SEQUENCE [LARGE SCALE GENOMIC DNA]</scope>
</reference>
<gene>
    <name evidence="2" type="ORF">OKIOD_LOCUS2539</name>
</gene>
<keyword evidence="1" id="KW-0732">Signal</keyword>
<protein>
    <submittedName>
        <fullName evidence="2">Oidioi.mRNA.OKI2018_I69.PAR.g10981.t1.cds</fullName>
    </submittedName>
</protein>
<name>A0ABN7RWP1_OIKDI</name>
<proteinExistence type="predicted"/>
<dbReference type="Proteomes" id="UP001158576">
    <property type="component" value="Chromosome PAR"/>
</dbReference>
<evidence type="ECO:0000313" key="3">
    <source>
        <dbReference type="Proteomes" id="UP001158576"/>
    </source>
</evidence>
<sequence length="161" mass="18645">MNIVVVFQLVAVISARSFHHFCSNHQMKNLINLSNVVKQVYENDILERKVFSSRRRRHHPVNVNAPIDEFFVSLESELSMLQRELEYTPSEMVVFTTIADTVRVMNDLVRQELTKKELAISDTVRSHKKLGVNSEFVRERVSLKLSKLVNSFLSIKAQCNL</sequence>
<evidence type="ECO:0000256" key="1">
    <source>
        <dbReference type="SAM" id="SignalP"/>
    </source>
</evidence>
<organism evidence="2 3">
    <name type="scientific">Oikopleura dioica</name>
    <name type="common">Tunicate</name>
    <dbReference type="NCBI Taxonomy" id="34765"/>
    <lineage>
        <taxon>Eukaryota</taxon>
        <taxon>Metazoa</taxon>
        <taxon>Chordata</taxon>
        <taxon>Tunicata</taxon>
        <taxon>Appendicularia</taxon>
        <taxon>Copelata</taxon>
        <taxon>Oikopleuridae</taxon>
        <taxon>Oikopleura</taxon>
    </lineage>
</organism>
<feature type="signal peptide" evidence="1">
    <location>
        <begin position="1"/>
        <end position="15"/>
    </location>
</feature>
<evidence type="ECO:0000313" key="2">
    <source>
        <dbReference type="EMBL" id="CAG5085724.1"/>
    </source>
</evidence>
<accession>A0ABN7RWP1</accession>
<dbReference type="EMBL" id="OU015568">
    <property type="protein sequence ID" value="CAG5085724.1"/>
    <property type="molecule type" value="Genomic_DNA"/>
</dbReference>
<keyword evidence="3" id="KW-1185">Reference proteome</keyword>